<feature type="region of interest" description="Disordered" evidence="1">
    <location>
        <begin position="33"/>
        <end position="71"/>
    </location>
</feature>
<keyword evidence="3" id="KW-1185">Reference proteome</keyword>
<feature type="compositionally biased region" description="Polar residues" evidence="1">
    <location>
        <begin position="403"/>
        <end position="416"/>
    </location>
</feature>
<feature type="compositionally biased region" description="Polar residues" evidence="1">
    <location>
        <begin position="227"/>
        <end position="237"/>
    </location>
</feature>
<feature type="compositionally biased region" description="Polar residues" evidence="1">
    <location>
        <begin position="346"/>
        <end position="367"/>
    </location>
</feature>
<feature type="compositionally biased region" description="Basic and acidic residues" evidence="1">
    <location>
        <begin position="52"/>
        <end position="71"/>
    </location>
</feature>
<organism evidence="2 3">
    <name type="scientific">Amylocarpus encephaloides</name>
    <dbReference type="NCBI Taxonomy" id="45428"/>
    <lineage>
        <taxon>Eukaryota</taxon>
        <taxon>Fungi</taxon>
        <taxon>Dikarya</taxon>
        <taxon>Ascomycota</taxon>
        <taxon>Pezizomycotina</taxon>
        <taxon>Leotiomycetes</taxon>
        <taxon>Helotiales</taxon>
        <taxon>Helotiales incertae sedis</taxon>
        <taxon>Amylocarpus</taxon>
    </lineage>
</organism>
<evidence type="ECO:0000313" key="3">
    <source>
        <dbReference type="Proteomes" id="UP000824998"/>
    </source>
</evidence>
<gene>
    <name evidence="2" type="ORF">BJ875DRAFT_445775</name>
</gene>
<feature type="compositionally biased region" description="Basic residues" evidence="1">
    <location>
        <begin position="383"/>
        <end position="397"/>
    </location>
</feature>
<comment type="caution">
    <text evidence="2">The sequence shown here is derived from an EMBL/GenBank/DDBJ whole genome shotgun (WGS) entry which is preliminary data.</text>
</comment>
<protein>
    <submittedName>
        <fullName evidence="2">Uncharacterized protein</fullName>
    </submittedName>
</protein>
<feature type="region of interest" description="Disordered" evidence="1">
    <location>
        <begin position="346"/>
        <end position="428"/>
    </location>
</feature>
<feature type="compositionally biased region" description="Basic and acidic residues" evidence="1">
    <location>
        <begin position="284"/>
        <end position="300"/>
    </location>
</feature>
<sequence length="428" mass="47065">MPPPVKLLACDLGHCTITHCQRKPSADGFRKVQGDNFSMGCQQGEQSTTSNDSHELIESERRPPNTSPKFKDDLSSFANESKGPSYWPLRFFTNVGGEPKLVSAQVLSKRETPALVAIHNMADPASKVELYFAFDLRKFYNLEGFESPLVRVESKPALEYSGTSYSEQTLQNIDRLIDWNVKKHKPAPVAESNKDIVTRFLSNSPELPYGVPTEPVLLTAMIASNTGNDPLTESKPSTFPPSRWSSNQEGSSQAVSDSQDPGGEPSGKRPKSQASDGLASKRSSNKEPTDNSQDESQKTHDVSYIAPWVSKSDFSTPTISEGIHASAGQTTGKRFITSLGNQTTIKASSSHYSQPEGTGWMTPSSDPQRLRNPPAPAPPLKKPSLRKKLSNRIKKLIGRPVSPSETNPASRPQSRTENFKQRFRGFFK</sequence>
<feature type="region of interest" description="Disordered" evidence="1">
    <location>
        <begin position="227"/>
        <end position="300"/>
    </location>
</feature>
<name>A0A9P8C1Y9_9HELO</name>
<proteinExistence type="predicted"/>
<evidence type="ECO:0000313" key="2">
    <source>
        <dbReference type="EMBL" id="KAG9229636.1"/>
    </source>
</evidence>
<feature type="compositionally biased region" description="Polar residues" evidence="1">
    <location>
        <begin position="35"/>
        <end position="51"/>
    </location>
</feature>
<dbReference type="AlphaFoldDB" id="A0A9P8C1Y9"/>
<accession>A0A9P8C1Y9</accession>
<reference evidence="2" key="1">
    <citation type="journal article" date="2021" name="IMA Fungus">
        <title>Genomic characterization of three marine fungi, including Emericellopsis atlantica sp. nov. with signatures of a generalist lifestyle and marine biomass degradation.</title>
        <authorList>
            <person name="Hagestad O.C."/>
            <person name="Hou L."/>
            <person name="Andersen J.H."/>
            <person name="Hansen E.H."/>
            <person name="Altermark B."/>
            <person name="Li C."/>
            <person name="Kuhnert E."/>
            <person name="Cox R.J."/>
            <person name="Crous P.W."/>
            <person name="Spatafora J.W."/>
            <person name="Lail K."/>
            <person name="Amirebrahimi M."/>
            <person name="Lipzen A."/>
            <person name="Pangilinan J."/>
            <person name="Andreopoulos W."/>
            <person name="Hayes R.D."/>
            <person name="Ng V."/>
            <person name="Grigoriev I.V."/>
            <person name="Jackson S.A."/>
            <person name="Sutton T.D.S."/>
            <person name="Dobson A.D.W."/>
            <person name="Rama T."/>
        </authorList>
    </citation>
    <scope>NUCLEOTIDE SEQUENCE</scope>
    <source>
        <strain evidence="2">TRa018bII</strain>
    </source>
</reference>
<evidence type="ECO:0000256" key="1">
    <source>
        <dbReference type="SAM" id="MobiDB-lite"/>
    </source>
</evidence>
<dbReference type="Proteomes" id="UP000824998">
    <property type="component" value="Unassembled WGS sequence"/>
</dbReference>
<dbReference type="EMBL" id="MU251745">
    <property type="protein sequence ID" value="KAG9229636.1"/>
    <property type="molecule type" value="Genomic_DNA"/>
</dbReference>
<feature type="compositionally biased region" description="Polar residues" evidence="1">
    <location>
        <begin position="243"/>
        <end position="259"/>
    </location>
</feature>